<evidence type="ECO:0000313" key="2">
    <source>
        <dbReference type="Proteomes" id="UP000592780"/>
    </source>
</evidence>
<comment type="caution">
    <text evidence="1">The sequence shown here is derived from an EMBL/GenBank/DDBJ whole genome shotgun (WGS) entry which is preliminary data.</text>
</comment>
<name>A0A7W8QCK7_PARAM</name>
<gene>
    <name evidence="1" type="ORF">HDG40_005663</name>
</gene>
<sequence length="138" mass="16154">MTAPKGRIWPQNMHRRSARYKRNLVRKGELLPEAEFCRQRGISRAQLALLLKRREAFAVTVKYRKCYPAVLAGPSLTRRRLTKLLEQLPPWLPPLIKYDLLTARRGSLGDKSPVQLVHRGDGYRRALRLVAWAQEEWR</sequence>
<reference evidence="1 2" key="1">
    <citation type="submission" date="2020-08" db="EMBL/GenBank/DDBJ databases">
        <title>Genomic Encyclopedia of Type Strains, Phase IV (KMG-V): Genome sequencing to study the core and pangenomes of soil and plant-associated prokaryotes.</title>
        <authorList>
            <person name="Whitman W."/>
        </authorList>
    </citation>
    <scope>NUCLEOTIDE SEQUENCE [LARGE SCALE GENOMIC DNA]</scope>
    <source>
        <strain evidence="1 2">JPY158</strain>
    </source>
</reference>
<organism evidence="1 2">
    <name type="scientific">Paraburkholderia atlantica</name>
    <dbReference type="NCBI Taxonomy" id="2654982"/>
    <lineage>
        <taxon>Bacteria</taxon>
        <taxon>Pseudomonadati</taxon>
        <taxon>Pseudomonadota</taxon>
        <taxon>Betaproteobacteria</taxon>
        <taxon>Burkholderiales</taxon>
        <taxon>Burkholderiaceae</taxon>
        <taxon>Paraburkholderia</taxon>
    </lineage>
</organism>
<dbReference type="RefSeq" id="WP_184132127.1">
    <property type="nucleotide sequence ID" value="NZ_JACHDD010000009.1"/>
</dbReference>
<evidence type="ECO:0000313" key="1">
    <source>
        <dbReference type="EMBL" id="MBB5427484.1"/>
    </source>
</evidence>
<proteinExistence type="predicted"/>
<dbReference type="EMBL" id="JACHDD010000009">
    <property type="protein sequence ID" value="MBB5427484.1"/>
    <property type="molecule type" value="Genomic_DNA"/>
</dbReference>
<dbReference type="AlphaFoldDB" id="A0A7W8QCK7"/>
<keyword evidence="2" id="KW-1185">Reference proteome</keyword>
<protein>
    <submittedName>
        <fullName evidence="1">Uncharacterized protein</fullName>
    </submittedName>
</protein>
<accession>A0A7W8QCK7</accession>
<dbReference type="Proteomes" id="UP000592780">
    <property type="component" value="Unassembled WGS sequence"/>
</dbReference>